<evidence type="ECO:0000313" key="1">
    <source>
        <dbReference type="EMBL" id="GII23782.1"/>
    </source>
</evidence>
<dbReference type="InterPro" id="IPR045991">
    <property type="entry name" value="DUF5947"/>
</dbReference>
<dbReference type="Proteomes" id="UP000599074">
    <property type="component" value="Unassembled WGS sequence"/>
</dbReference>
<dbReference type="AlphaFoldDB" id="A0A8J3X0Y1"/>
<accession>A0A8J3X0Y1</accession>
<reference evidence="1" key="1">
    <citation type="submission" date="2021-01" db="EMBL/GenBank/DDBJ databases">
        <title>Whole genome shotgun sequence of Planosporangium mesophilum NBRC 109066.</title>
        <authorList>
            <person name="Komaki H."/>
            <person name="Tamura T."/>
        </authorList>
    </citation>
    <scope>NUCLEOTIDE SEQUENCE</scope>
    <source>
        <strain evidence="1">NBRC 109066</strain>
    </source>
</reference>
<dbReference type="Pfam" id="PF19372">
    <property type="entry name" value="DUF5947"/>
    <property type="match status" value="1"/>
</dbReference>
<protein>
    <submittedName>
        <fullName evidence="1">Uncharacterized protein</fullName>
    </submittedName>
</protein>
<organism evidence="1 2">
    <name type="scientific">Planosporangium mesophilum</name>
    <dbReference type="NCBI Taxonomy" id="689768"/>
    <lineage>
        <taxon>Bacteria</taxon>
        <taxon>Bacillati</taxon>
        <taxon>Actinomycetota</taxon>
        <taxon>Actinomycetes</taxon>
        <taxon>Micromonosporales</taxon>
        <taxon>Micromonosporaceae</taxon>
        <taxon>Planosporangium</taxon>
    </lineage>
</organism>
<gene>
    <name evidence="1" type="ORF">Pme01_33790</name>
</gene>
<proteinExistence type="predicted"/>
<dbReference type="EMBL" id="BOON01000031">
    <property type="protein sequence ID" value="GII23782.1"/>
    <property type="molecule type" value="Genomic_DNA"/>
</dbReference>
<evidence type="ECO:0000313" key="2">
    <source>
        <dbReference type="Proteomes" id="UP000599074"/>
    </source>
</evidence>
<comment type="caution">
    <text evidence="1">The sequence shown here is derived from an EMBL/GenBank/DDBJ whole genome shotgun (WGS) entry which is preliminary data.</text>
</comment>
<keyword evidence="2" id="KW-1185">Reference proteome</keyword>
<dbReference type="RefSeq" id="WP_168114209.1">
    <property type="nucleotide sequence ID" value="NZ_BOON01000031.1"/>
</dbReference>
<sequence length="211" mass="23706">MTAPGLRRFIEGTRAKVVPGERCEMCAEPLGPDHSHVADLKGRTVMCACRACYLLFTRDGAAQNRYRAIPDRYRYDPEFRMTPAQWDELGVPVNLIFVFRNAEQDRHVAFYPGPAGATESMLPTEAWSEILAANASVADLAPDVEAVVLRRAGDRFEGYLVPIDACYELVGRMRMNWRGFDGGEDVWREVDAFFDRVVERAEDARPAGDEA</sequence>
<name>A0A8J3X0Y1_9ACTN</name>